<accession>A0A820QKR6</accession>
<dbReference type="AlphaFoldDB" id="A0A820QKR6"/>
<dbReference type="Proteomes" id="UP000663868">
    <property type="component" value="Unassembled WGS sequence"/>
</dbReference>
<sequence>ECGSDLNYTCLPRQQCGPSTFQIGVLVGGYGNGTAGNSLNALYYPIGLYVNINETIYVGDLMNGRVIKLHQGSLVGSIVAGSGTPGASNTQLGAASGGYVDASHNIYA</sequence>
<protein>
    <submittedName>
        <fullName evidence="1">Uncharacterized protein</fullName>
    </submittedName>
</protein>
<evidence type="ECO:0000313" key="2">
    <source>
        <dbReference type="Proteomes" id="UP000663868"/>
    </source>
</evidence>
<feature type="non-terminal residue" evidence="1">
    <location>
        <position position="108"/>
    </location>
</feature>
<evidence type="ECO:0000313" key="1">
    <source>
        <dbReference type="EMBL" id="CAF4420509.1"/>
    </source>
</evidence>
<dbReference type="InterPro" id="IPR011042">
    <property type="entry name" value="6-blade_b-propeller_TolB-like"/>
</dbReference>
<comment type="caution">
    <text evidence="1">The sequence shown here is derived from an EMBL/GenBank/DDBJ whole genome shotgun (WGS) entry which is preliminary data.</text>
</comment>
<gene>
    <name evidence="1" type="ORF">KXQ929_LOCUS52162</name>
</gene>
<feature type="non-terminal residue" evidence="1">
    <location>
        <position position="1"/>
    </location>
</feature>
<name>A0A820QKR6_9BILA</name>
<organism evidence="1 2">
    <name type="scientific">Adineta steineri</name>
    <dbReference type="NCBI Taxonomy" id="433720"/>
    <lineage>
        <taxon>Eukaryota</taxon>
        <taxon>Metazoa</taxon>
        <taxon>Spiralia</taxon>
        <taxon>Gnathifera</taxon>
        <taxon>Rotifera</taxon>
        <taxon>Eurotatoria</taxon>
        <taxon>Bdelloidea</taxon>
        <taxon>Adinetida</taxon>
        <taxon>Adinetidae</taxon>
        <taxon>Adineta</taxon>
    </lineage>
</organism>
<proteinExistence type="predicted"/>
<dbReference type="Gene3D" id="2.120.10.30">
    <property type="entry name" value="TolB, C-terminal domain"/>
    <property type="match status" value="1"/>
</dbReference>
<reference evidence="1" key="1">
    <citation type="submission" date="2021-02" db="EMBL/GenBank/DDBJ databases">
        <authorList>
            <person name="Nowell W R."/>
        </authorList>
    </citation>
    <scope>NUCLEOTIDE SEQUENCE</scope>
</reference>
<dbReference type="EMBL" id="CAJOBB010027074">
    <property type="protein sequence ID" value="CAF4420509.1"/>
    <property type="molecule type" value="Genomic_DNA"/>
</dbReference>